<evidence type="ECO:0000313" key="2">
    <source>
        <dbReference type="Proteomes" id="UP000051733"/>
    </source>
</evidence>
<organism evidence="1 2">
    <name type="scientific">Paucilactobacillus vaccinostercus DSM 20634</name>
    <dbReference type="NCBI Taxonomy" id="1423813"/>
    <lineage>
        <taxon>Bacteria</taxon>
        <taxon>Bacillati</taxon>
        <taxon>Bacillota</taxon>
        <taxon>Bacilli</taxon>
        <taxon>Lactobacillales</taxon>
        <taxon>Lactobacillaceae</taxon>
        <taxon>Paucilactobacillus</taxon>
    </lineage>
</organism>
<evidence type="ECO:0000313" key="1">
    <source>
        <dbReference type="EMBL" id="KRM60780.1"/>
    </source>
</evidence>
<dbReference type="AlphaFoldDB" id="A0A0R2ADI2"/>
<protein>
    <submittedName>
        <fullName evidence="1">Uncharacterized protein</fullName>
    </submittedName>
</protein>
<comment type="caution">
    <text evidence="1">The sequence shown here is derived from an EMBL/GenBank/DDBJ whole genome shotgun (WGS) entry which is preliminary data.</text>
</comment>
<dbReference type="Proteomes" id="UP000051733">
    <property type="component" value="Unassembled WGS sequence"/>
</dbReference>
<dbReference type="STRING" id="1423813.FC26_GL000262"/>
<dbReference type="EMBL" id="AYYY01000061">
    <property type="protein sequence ID" value="KRM60780.1"/>
    <property type="molecule type" value="Genomic_DNA"/>
</dbReference>
<keyword evidence="2" id="KW-1185">Reference proteome</keyword>
<sequence length="66" mass="7244">MDTIKKLAGLISSLGELDAHCTMLNSALLVGGLLNNGYELHEICAITIDRLDCTTGDCLFFYRRLP</sequence>
<proteinExistence type="predicted"/>
<gene>
    <name evidence="1" type="ORF">FC26_GL000262</name>
</gene>
<accession>A0A0R2ADI2</accession>
<reference evidence="1 2" key="1">
    <citation type="journal article" date="2015" name="Genome Announc.">
        <title>Expanding the biotechnology potential of lactobacilli through comparative genomics of 213 strains and associated genera.</title>
        <authorList>
            <person name="Sun Z."/>
            <person name="Harris H.M."/>
            <person name="McCann A."/>
            <person name="Guo C."/>
            <person name="Argimon S."/>
            <person name="Zhang W."/>
            <person name="Yang X."/>
            <person name="Jeffery I.B."/>
            <person name="Cooney J.C."/>
            <person name="Kagawa T.F."/>
            <person name="Liu W."/>
            <person name="Song Y."/>
            <person name="Salvetti E."/>
            <person name="Wrobel A."/>
            <person name="Rasinkangas P."/>
            <person name="Parkhill J."/>
            <person name="Rea M.C."/>
            <person name="O'Sullivan O."/>
            <person name="Ritari J."/>
            <person name="Douillard F.P."/>
            <person name="Paul Ross R."/>
            <person name="Yang R."/>
            <person name="Briner A.E."/>
            <person name="Felis G.E."/>
            <person name="de Vos W.M."/>
            <person name="Barrangou R."/>
            <person name="Klaenhammer T.R."/>
            <person name="Caufield P.W."/>
            <person name="Cui Y."/>
            <person name="Zhang H."/>
            <person name="O'Toole P.W."/>
        </authorList>
    </citation>
    <scope>NUCLEOTIDE SEQUENCE [LARGE SCALE GENOMIC DNA]</scope>
    <source>
        <strain evidence="1 2">DSM 20634</strain>
    </source>
</reference>
<name>A0A0R2ADI2_9LACO</name>